<dbReference type="Proteomes" id="UP000594262">
    <property type="component" value="Unplaced"/>
</dbReference>
<dbReference type="Pfam" id="PF02450">
    <property type="entry name" value="LCAT"/>
    <property type="match status" value="2"/>
</dbReference>
<dbReference type="RefSeq" id="XP_066927081.1">
    <property type="nucleotide sequence ID" value="XM_067070980.1"/>
</dbReference>
<evidence type="ECO:0000313" key="2">
    <source>
        <dbReference type="EnsemblMetazoa" id="CLYHEMP003231.1"/>
    </source>
</evidence>
<dbReference type="InterPro" id="IPR029058">
    <property type="entry name" value="AB_hydrolase_fold"/>
</dbReference>
<reference evidence="2" key="1">
    <citation type="submission" date="2021-01" db="UniProtKB">
        <authorList>
            <consortium name="EnsemblMetazoa"/>
        </authorList>
    </citation>
    <scope>IDENTIFICATION</scope>
</reference>
<feature type="signal peptide" evidence="1">
    <location>
        <begin position="1"/>
        <end position="23"/>
    </location>
</feature>
<dbReference type="EnsemblMetazoa" id="CLYHEMT003231.1">
    <property type="protein sequence ID" value="CLYHEMP003231.1"/>
    <property type="gene ID" value="CLYHEMG003231"/>
</dbReference>
<dbReference type="GO" id="GO:0008374">
    <property type="term" value="F:O-acyltransferase activity"/>
    <property type="evidence" value="ECO:0007669"/>
    <property type="project" value="InterPro"/>
</dbReference>
<keyword evidence="1" id="KW-0732">Signal</keyword>
<dbReference type="InterPro" id="IPR003386">
    <property type="entry name" value="LACT/PDAT_acylTrfase"/>
</dbReference>
<dbReference type="GeneID" id="136814433"/>
<proteinExistence type="predicted"/>
<dbReference type="AlphaFoldDB" id="A0A7M5TXP0"/>
<feature type="chain" id="PRO_5029757558" evidence="1">
    <location>
        <begin position="24"/>
        <end position="408"/>
    </location>
</feature>
<sequence>MIYKKSLCFKCLLSIAFICLAFAHIEIKHPIVIVPGIGGSQIEAKLSRNASTHYWCYKKYQDYFTVWLSIEELFPLSRDCWIDNMKLTYNEKEDRMENTEGVFTRIPGFGNTSGIEWLDPYVHGPGIYFFPLVDSLTRLLGYERGKTLRSAPYDFRYHPGDAGDYFDRLKKLIEETYMMNGEKKIMLLSHSMGVPYSLNFLHRQTEEWKEKYIVAWTTISGVFGGSMKAVKAFISGDGFGIPKVLDYPITLRAFQRTFSSLPYILPDESFWAKDEVIVKTSNRTYTVHQYDDLFKDMGYPLASKIYAKTPKAWSEKPPNVKMFCFHGSGKDTPGVLNYREGYFPNYTPDITIDDGDGTVNLRSLQACQLWREKQKQPIIYEEFSRGEHNGVLGDARLIRSIIKALSED</sequence>
<dbReference type="GO" id="GO:0006629">
    <property type="term" value="P:lipid metabolic process"/>
    <property type="evidence" value="ECO:0007669"/>
    <property type="project" value="InterPro"/>
</dbReference>
<evidence type="ECO:0000256" key="1">
    <source>
        <dbReference type="SAM" id="SignalP"/>
    </source>
</evidence>
<name>A0A7M5TXP0_9CNID</name>
<evidence type="ECO:0000313" key="3">
    <source>
        <dbReference type="Proteomes" id="UP000594262"/>
    </source>
</evidence>
<dbReference type="OrthoDB" id="190846at2759"/>
<dbReference type="PANTHER" id="PTHR11440">
    <property type="entry name" value="LECITHIN-CHOLESTEROL ACYLTRANSFERASE-RELATED"/>
    <property type="match status" value="1"/>
</dbReference>
<keyword evidence="3" id="KW-1185">Reference proteome</keyword>
<protein>
    <submittedName>
        <fullName evidence="2">Uncharacterized protein</fullName>
    </submittedName>
</protein>
<dbReference type="Gene3D" id="3.40.50.1820">
    <property type="entry name" value="alpha/beta hydrolase"/>
    <property type="match status" value="2"/>
</dbReference>
<organism evidence="2 3">
    <name type="scientific">Clytia hemisphaerica</name>
    <dbReference type="NCBI Taxonomy" id="252671"/>
    <lineage>
        <taxon>Eukaryota</taxon>
        <taxon>Metazoa</taxon>
        <taxon>Cnidaria</taxon>
        <taxon>Hydrozoa</taxon>
        <taxon>Hydroidolina</taxon>
        <taxon>Leptothecata</taxon>
        <taxon>Obeliida</taxon>
        <taxon>Clytiidae</taxon>
        <taxon>Clytia</taxon>
    </lineage>
</organism>
<accession>A0A7M5TXP0</accession>
<dbReference type="SUPFAM" id="SSF53474">
    <property type="entry name" value="alpha/beta-Hydrolases"/>
    <property type="match status" value="1"/>
</dbReference>